<dbReference type="InterPro" id="IPR006581">
    <property type="entry name" value="VPS10"/>
</dbReference>
<dbReference type="Gene3D" id="3.30.60.270">
    <property type="match status" value="1"/>
</dbReference>
<dbReference type="InterPro" id="IPR003961">
    <property type="entry name" value="FN3_dom"/>
</dbReference>
<dbReference type="CDD" id="cd00112">
    <property type="entry name" value="LDLa"/>
    <property type="match status" value="8"/>
</dbReference>
<dbReference type="SMART" id="SM00060">
    <property type="entry name" value="FN3"/>
    <property type="match status" value="4"/>
</dbReference>
<evidence type="ECO:0000256" key="9">
    <source>
        <dbReference type="ARBA" id="ARBA00013467"/>
    </source>
</evidence>
<dbReference type="Gene3D" id="2.10.70.80">
    <property type="match status" value="1"/>
</dbReference>
<evidence type="ECO:0000256" key="13">
    <source>
        <dbReference type="ARBA" id="ARBA00022583"/>
    </source>
</evidence>
<evidence type="ECO:0000256" key="23">
    <source>
        <dbReference type="ARBA" id="ARBA00029896"/>
    </source>
</evidence>
<feature type="disulfide bond" evidence="25">
    <location>
        <begin position="1233"/>
        <end position="1248"/>
    </location>
</feature>
<keyword evidence="15" id="KW-0967">Endosome</keyword>
<feature type="disulfide bond" evidence="25">
    <location>
        <begin position="1134"/>
        <end position="1146"/>
    </location>
</feature>
<feature type="disulfide bond" evidence="25">
    <location>
        <begin position="1464"/>
        <end position="1479"/>
    </location>
</feature>
<evidence type="ECO:0000256" key="21">
    <source>
        <dbReference type="ARBA" id="ARBA00023180"/>
    </source>
</evidence>
<dbReference type="Pfam" id="PF15901">
    <property type="entry name" value="Sortilin_C"/>
    <property type="match status" value="1"/>
</dbReference>
<dbReference type="InterPro" id="IPR000033">
    <property type="entry name" value="LDLR_classB_rpt"/>
</dbReference>
<feature type="disulfide bond" evidence="25">
    <location>
        <begin position="1153"/>
        <end position="1168"/>
    </location>
</feature>
<dbReference type="InterPro" id="IPR031777">
    <property type="entry name" value="Sortilin_C"/>
</dbReference>
<evidence type="ECO:0000256" key="4">
    <source>
        <dbReference type="ARBA" id="ARBA00004251"/>
    </source>
</evidence>
<feature type="disulfide bond" evidence="25">
    <location>
        <begin position="1254"/>
        <end position="1266"/>
    </location>
</feature>
<dbReference type="InterPro" id="IPR013783">
    <property type="entry name" value="Ig-like_fold"/>
</dbReference>
<evidence type="ECO:0000256" key="2">
    <source>
        <dbReference type="ARBA" id="ARBA00004158"/>
    </source>
</evidence>
<comment type="similarity">
    <text evidence="8">Belongs to the VPS10-related sortilin family. SORL1 subfamily.</text>
</comment>
<evidence type="ECO:0000259" key="28">
    <source>
        <dbReference type="PROSITE" id="PS50853"/>
    </source>
</evidence>
<evidence type="ECO:0000256" key="8">
    <source>
        <dbReference type="ARBA" id="ARBA00007041"/>
    </source>
</evidence>
<dbReference type="Gene3D" id="2.120.10.30">
    <property type="entry name" value="TolB, C-terminal domain"/>
    <property type="match status" value="1"/>
</dbReference>
<evidence type="ECO:0000256" key="11">
    <source>
        <dbReference type="ARBA" id="ARBA00022475"/>
    </source>
</evidence>
<dbReference type="GeneID" id="101857914"/>
<dbReference type="InterPro" id="IPR023415">
    <property type="entry name" value="LDLR_class-A_CS"/>
</dbReference>
<keyword evidence="13" id="KW-0254">Endocytosis</keyword>
<dbReference type="Pfam" id="PF15902">
    <property type="entry name" value="Sortilin-Vps10"/>
    <property type="match status" value="1"/>
</dbReference>
<keyword evidence="22" id="KW-0968">Cytoplasmic vesicle</keyword>
<evidence type="ECO:0000256" key="12">
    <source>
        <dbReference type="ARBA" id="ARBA00022536"/>
    </source>
</evidence>
<dbReference type="SMART" id="SM00135">
    <property type="entry name" value="LY"/>
    <property type="match status" value="2"/>
</dbReference>
<evidence type="ECO:0000256" key="17">
    <source>
        <dbReference type="ARBA" id="ARBA00023034"/>
    </source>
</evidence>
<dbReference type="SUPFAM" id="SSF63825">
    <property type="entry name" value="YWTD domain"/>
    <property type="match status" value="1"/>
</dbReference>
<dbReference type="SUPFAM" id="SSF49265">
    <property type="entry name" value="Fibronectin type III"/>
    <property type="match status" value="2"/>
</dbReference>
<comment type="subcellular location">
    <subcellularLocation>
        <location evidence="4">Cell membrane</location>
        <topology evidence="4">Single-pass type I membrane protein</topology>
    </subcellularLocation>
    <subcellularLocation>
        <location evidence="3">Cytoplasmic vesicle</location>
        <location evidence="3">Secretory vesicle membrane</location>
        <topology evidence="3">Single-pass type I membrane protein</topology>
    </subcellularLocation>
    <subcellularLocation>
        <location evidence="2">Early endosome membrane</location>
        <topology evidence="2">Single-pass type I membrane protein</topology>
    </subcellularLocation>
    <subcellularLocation>
        <location evidence="1">Endoplasmic reticulum membrane</location>
        <topology evidence="1">Single-pass type I membrane protein</topology>
    </subcellularLocation>
    <subcellularLocation>
        <location evidence="7">Endosome</location>
        <location evidence="7">Multivesicular body membrane</location>
        <topology evidence="7">Single-pass type I membrane protein</topology>
    </subcellularLocation>
    <subcellularLocation>
        <location evidence="5">Golgi apparatus</location>
        <location evidence="5">trans-Golgi network membrane</location>
        <topology evidence="5">Single-pass type I membrane protein</topology>
    </subcellularLocation>
    <subcellularLocation>
        <location evidence="6">Recycling endosome membrane</location>
        <topology evidence="6">Single-pass type I membrane protein</topology>
    </subcellularLocation>
</comment>
<feature type="disulfide bond" evidence="25">
    <location>
        <begin position="1346"/>
        <end position="1364"/>
    </location>
</feature>
<evidence type="ECO:0000256" key="24">
    <source>
        <dbReference type="ARBA" id="ARBA00032450"/>
    </source>
</evidence>
<dbReference type="PANTHER" id="PTHR12106:SF27">
    <property type="entry name" value="SORTILIN-RELATED RECEPTOR"/>
    <property type="match status" value="1"/>
</dbReference>
<name>A0ABM0ZVS7_APLCA</name>
<evidence type="ECO:0000256" key="16">
    <source>
        <dbReference type="ARBA" id="ARBA00022824"/>
    </source>
</evidence>
<dbReference type="InterPro" id="IPR036055">
    <property type="entry name" value="LDL_receptor-like_sf"/>
</dbReference>
<dbReference type="InterPro" id="IPR015943">
    <property type="entry name" value="WD40/YVTN_repeat-like_dom_sf"/>
</dbReference>
<dbReference type="InterPro" id="IPR031778">
    <property type="entry name" value="Sortilin_N"/>
</dbReference>
<dbReference type="Gene3D" id="2.60.40.10">
    <property type="entry name" value="Immunoglobulins"/>
    <property type="match status" value="3"/>
</dbReference>
<keyword evidence="26" id="KW-1133">Transmembrane helix</keyword>
<dbReference type="Proteomes" id="UP000694888">
    <property type="component" value="Unplaced"/>
</dbReference>
<keyword evidence="18 26" id="KW-0472">Membrane</keyword>
<feature type="signal peptide" evidence="27">
    <location>
        <begin position="1"/>
        <end position="30"/>
    </location>
</feature>
<gene>
    <name evidence="30" type="primary">LOC101857914</name>
</gene>
<evidence type="ECO:0000256" key="25">
    <source>
        <dbReference type="PROSITE-ProRule" id="PRU00124"/>
    </source>
</evidence>
<dbReference type="Pfam" id="PF00057">
    <property type="entry name" value="Ldl_recept_a"/>
    <property type="match status" value="7"/>
</dbReference>
<keyword evidence="20 30" id="KW-0675">Receptor</keyword>
<evidence type="ECO:0000256" key="7">
    <source>
        <dbReference type="ARBA" id="ARBA00004545"/>
    </source>
</evidence>
<evidence type="ECO:0000256" key="5">
    <source>
        <dbReference type="ARBA" id="ARBA00004393"/>
    </source>
</evidence>
<dbReference type="Gene3D" id="4.10.400.10">
    <property type="entry name" value="Low-density Lipoprotein Receptor"/>
    <property type="match status" value="8"/>
</dbReference>
<keyword evidence="16" id="KW-0256">Endoplasmic reticulum</keyword>
<feature type="disulfide bond" evidence="25">
    <location>
        <begin position="1273"/>
        <end position="1288"/>
    </location>
</feature>
<evidence type="ECO:0000256" key="26">
    <source>
        <dbReference type="SAM" id="Phobius"/>
    </source>
</evidence>
<dbReference type="InterPro" id="IPR002172">
    <property type="entry name" value="LDrepeatLR_classA_rpt"/>
</dbReference>
<evidence type="ECO:0000256" key="15">
    <source>
        <dbReference type="ARBA" id="ARBA00022753"/>
    </source>
</evidence>
<reference evidence="30" key="1">
    <citation type="submission" date="2025-08" db="UniProtKB">
        <authorList>
            <consortium name="RefSeq"/>
        </authorList>
    </citation>
    <scope>IDENTIFICATION</scope>
</reference>
<keyword evidence="27" id="KW-0732">Signal</keyword>
<evidence type="ECO:0000256" key="3">
    <source>
        <dbReference type="ARBA" id="ARBA00004212"/>
    </source>
</evidence>
<evidence type="ECO:0000256" key="18">
    <source>
        <dbReference type="ARBA" id="ARBA00023136"/>
    </source>
</evidence>
<proteinExistence type="inferred from homology"/>
<feature type="disulfide bond" evidence="25">
    <location>
        <begin position="1314"/>
        <end position="1329"/>
    </location>
</feature>
<feature type="domain" description="Fibronectin type-III" evidence="28">
    <location>
        <begin position="1788"/>
        <end position="1878"/>
    </location>
</feature>
<feature type="disulfide bond" evidence="25">
    <location>
        <begin position="1180"/>
        <end position="1198"/>
    </location>
</feature>
<dbReference type="InterPro" id="IPR050310">
    <property type="entry name" value="VPS10-sortilin"/>
</dbReference>
<feature type="disulfide bond" evidence="25">
    <location>
        <begin position="1221"/>
        <end position="1239"/>
    </location>
</feature>
<dbReference type="InterPro" id="IPR036116">
    <property type="entry name" value="FN3_sf"/>
</dbReference>
<evidence type="ECO:0000256" key="20">
    <source>
        <dbReference type="ARBA" id="ARBA00023170"/>
    </source>
</evidence>
<keyword evidence="21" id="KW-0325">Glycoprotein</keyword>
<feature type="transmembrane region" description="Helical" evidence="26">
    <location>
        <begin position="2190"/>
        <end position="2213"/>
    </location>
</feature>
<evidence type="ECO:0000256" key="19">
    <source>
        <dbReference type="ARBA" id="ARBA00023157"/>
    </source>
</evidence>
<keyword evidence="14" id="KW-0677">Repeat</keyword>
<keyword evidence="17" id="KW-0333">Golgi apparatus</keyword>
<dbReference type="PANTHER" id="PTHR12106">
    <property type="entry name" value="SORTILIN RELATED"/>
    <property type="match status" value="1"/>
</dbReference>
<dbReference type="SUPFAM" id="SSF110296">
    <property type="entry name" value="Oligoxyloglucan reducing end-specific cellobiohydrolase"/>
    <property type="match status" value="1"/>
</dbReference>
<evidence type="ECO:0000256" key="1">
    <source>
        <dbReference type="ARBA" id="ARBA00004115"/>
    </source>
</evidence>
<dbReference type="PRINTS" id="PR00261">
    <property type="entry name" value="LDLRECEPTOR"/>
</dbReference>
<dbReference type="Gene3D" id="2.40.128.620">
    <property type="match status" value="1"/>
</dbReference>
<evidence type="ECO:0000256" key="14">
    <source>
        <dbReference type="ARBA" id="ARBA00022737"/>
    </source>
</evidence>
<dbReference type="Gene3D" id="2.130.10.10">
    <property type="entry name" value="YVTN repeat-like/Quinoprotein amine dehydrogenase"/>
    <property type="match status" value="1"/>
</dbReference>
<keyword evidence="19 25" id="KW-1015">Disulfide bond</keyword>
<feature type="disulfide bond" evidence="25">
    <location>
        <begin position="1214"/>
        <end position="1226"/>
    </location>
</feature>
<comment type="caution">
    <text evidence="25">Lacks conserved residue(s) required for the propagation of feature annotation.</text>
</comment>
<organism evidence="29 30">
    <name type="scientific">Aplysia californica</name>
    <name type="common">California sea hare</name>
    <dbReference type="NCBI Taxonomy" id="6500"/>
    <lineage>
        <taxon>Eukaryota</taxon>
        <taxon>Metazoa</taxon>
        <taxon>Spiralia</taxon>
        <taxon>Lophotrochozoa</taxon>
        <taxon>Mollusca</taxon>
        <taxon>Gastropoda</taxon>
        <taxon>Heterobranchia</taxon>
        <taxon>Euthyneura</taxon>
        <taxon>Tectipleura</taxon>
        <taxon>Aplysiida</taxon>
        <taxon>Aplysioidea</taxon>
        <taxon>Aplysiidae</taxon>
        <taxon>Aplysia</taxon>
    </lineage>
</organism>
<dbReference type="PROSITE" id="PS50068">
    <property type="entry name" value="LDLRA_2"/>
    <property type="match status" value="9"/>
</dbReference>
<dbReference type="CDD" id="cd00063">
    <property type="entry name" value="FN3"/>
    <property type="match status" value="2"/>
</dbReference>
<evidence type="ECO:0000256" key="6">
    <source>
        <dbReference type="ARBA" id="ARBA00004480"/>
    </source>
</evidence>
<feature type="disulfide bond" evidence="25">
    <location>
        <begin position="1422"/>
        <end position="1437"/>
    </location>
</feature>
<feature type="disulfide bond" evidence="25">
    <location>
        <begin position="1261"/>
        <end position="1279"/>
    </location>
</feature>
<evidence type="ECO:0000256" key="27">
    <source>
        <dbReference type="SAM" id="SignalP"/>
    </source>
</evidence>
<evidence type="ECO:0000256" key="10">
    <source>
        <dbReference type="ARBA" id="ARBA00022448"/>
    </source>
</evidence>
<keyword evidence="29" id="KW-1185">Reference proteome</keyword>
<dbReference type="SMART" id="SM00602">
    <property type="entry name" value="VPS10"/>
    <property type="match status" value="1"/>
</dbReference>
<feature type="disulfide bond" evidence="25">
    <location>
        <begin position="1173"/>
        <end position="1185"/>
    </location>
</feature>
<feature type="domain" description="Fibronectin type-III" evidence="28">
    <location>
        <begin position="1678"/>
        <end position="1786"/>
    </location>
</feature>
<feature type="domain" description="Fibronectin type-III" evidence="28">
    <location>
        <begin position="1983"/>
        <end position="2079"/>
    </location>
</feature>
<keyword evidence="11" id="KW-1003">Cell membrane</keyword>
<keyword evidence="26" id="KW-0812">Transmembrane</keyword>
<feature type="chain" id="PRO_5046685798" description="Sortilin-related receptor" evidence="27">
    <location>
        <begin position="31"/>
        <end position="2262"/>
    </location>
</feature>
<evidence type="ECO:0000256" key="22">
    <source>
        <dbReference type="ARBA" id="ARBA00023329"/>
    </source>
</evidence>
<dbReference type="PROSITE" id="PS50853">
    <property type="entry name" value="FN3"/>
    <property type="match status" value="3"/>
</dbReference>
<dbReference type="PROSITE" id="PS01209">
    <property type="entry name" value="LDLRA_1"/>
    <property type="match status" value="2"/>
</dbReference>
<evidence type="ECO:0000313" key="30">
    <source>
        <dbReference type="RefSeq" id="XP_012935564.1"/>
    </source>
</evidence>
<accession>A0ABM0ZVS7</accession>
<dbReference type="Pfam" id="PF00041">
    <property type="entry name" value="fn3"/>
    <property type="match status" value="1"/>
</dbReference>
<dbReference type="InterPro" id="IPR011042">
    <property type="entry name" value="6-blade_b-propeller_TolB-like"/>
</dbReference>
<dbReference type="SUPFAM" id="SSF57424">
    <property type="entry name" value="LDL receptor-like module"/>
    <property type="match status" value="9"/>
</dbReference>
<keyword evidence="10" id="KW-0813">Transport</keyword>
<feature type="disulfide bond" evidence="25">
    <location>
        <begin position="1358"/>
        <end position="1373"/>
    </location>
</feature>
<keyword evidence="12" id="KW-0245">EGF-like domain</keyword>
<protein>
    <recommendedName>
        <fullName evidence="9">Sortilin-related receptor</fullName>
    </recommendedName>
    <alternativeName>
        <fullName evidence="23">Low-density lipoprotein receptor relative with 11 ligand-binding repeats</fullName>
    </alternativeName>
    <alternativeName>
        <fullName evidence="24">Sorting protein-related receptor containing LDLR class A repeats</fullName>
    </alternativeName>
</protein>
<dbReference type="RefSeq" id="XP_012935564.1">
    <property type="nucleotide sequence ID" value="XM_013080110.2"/>
</dbReference>
<sequence length="2262" mass="252957">MAQPVLRDSGHRILFLHCVFCLVLFPSVQTAVEATKINEHGFSTFRHKTLHFPPAENERNSNFLTVSVSQEFQLSGSKIEKIFYADLPGLARKKRSTGSDDVDPLHLTTKADLDDAHSTIVVHWVGSGRDEIFALAKDVNGLSSALFISKDYGKHFTDVSDQLMVNASVKGVIDSYYDVNAFNYMYMFADVKHDCVFTSVDTGSTFETFCHLPFKPRTIKLYPSNPNYVLAMDDEDPLGRLYSSIDFGRSWELAFSHVKSFHWSESSHDQELTVYMEKEVGGHLKEIVRCSRTDEGWLASEVLLSNVVDFEMRDEYLFATKSVRLLGLKSNPNLQLWVSHNRGSFMKAQFPVSFNITDFYVADTSEGQVMVCVSHNSSYTNLYISEVNGYRFSLSLEKIVFFNPRSENPLGLIRFYTNKTFADIKKLSGVEGVYLASQQIGDELDVDTQRTLVTFDKGGRWQPIPPPEEVLSKNRNRCSARNAHGIRTGQLNNCSLHLTQEFHRLYPTSQTSTILSKDSAPGLVIASGMLGTSLNADADVFVSSDAGFKWRMVLSGNYFYNFGDHGGVIIAAHQFIPTNEIIYSIDEGATWQQYRFLHEQIRVYGILTEPGEKTTTFSIFGSQTSHHSWIILQIDFRDIFKNKSCSPNDYKMWSASYDLMKEGCLMGHLTEYQRKIANAACYNGQGFVREVQKKNCSCTREDFECDYGFKESVFGLTCSLDPSVPASQIHQIPTSCHPGSFYESTRGYRKVSGDTCQGGEAHKFAPLLYSCPVRETPEFFLMTREESISVVDIASLSVRDLVHGPDIGNLSVFSLTDNCLFYVSRRNRVKKICFSHNSTVDSEDSLHGDLGEGVLTGMDYDWTARVLYLTSAAGNEVRVLHSVNSFTKTIYDSSNGVFQPRRILVDPHHGYLFFVGAMSAGSSDFGIFRAVMDGSDSKVQLLANSSVVSQATTMAFDLSVEKLYWVTPEKRSIFSMDMNGDKNEVSKVYSNWFLNSASGIAVYKQRDFYISCSDTTSLRRVKETWRGWEDVVPDVNFVASMRLVSNTSQHAVSACNEFHMRCSQLCLPRPTPNPSASTHHQNRTCACGDGYRKSLQPSAAPGGKGPQDETCLCGNGETMIEDGTCVTAENITTCATDHLRCRNGHCVLALWKCDGDDDCGDFSDEIDCPLRSCGSDSFTCRTGRCIPFSWKCDREDDCRDGSATDEQNCENQTCSSEQMRCNNGYCVSKRFRCDKDDDCLDGTDEENCSYNTTCYSWEFQCANLQCVDSWFHCNGHPDCDDGSDETDCDPPSNCTNTQFACETGDQCIFNSFHCDGNSDCQDGSDEKDCEMTPTETTSPQTCQFRCRNSFCIAYHDVCNGFDDCGDNSDEVYCSDVVYPTQDVISPTTPTMPSPEVSCDNNHFLCREGPGFVRHCIHRSWLCDGDRDCYSGEDEAHCQTHNVTTAPGDVYCQNSGRVISMGQFCDQNVDCSDGSDELGCEYTGHVDCSHFNDHKDICCSTKQCQVYSQRHGSIFLSSGRCRSKNSYHRGDRNSCEGVTPHEPETSQVCGAQQFECRGYWTCISFVQVCDLKMDCPDRMDERQNCGCKIHNSFQKPVTGLVTNSSISWVFPPYVTSIAYSMVESEVPLANLTWVQVNVSNTHLDVVDLVPYTAYRFVFFEDKCALYNLYERTEEGVPAAPENLKVRVHNEYNLLGVDVLWQRPSVSRGEILRYNVYYQEMAPDGTSVGDVQEKLVPASAMRTNHRDFKTVVVDGIHNGRKYDFWVAAVNHKGIGKSSSKVNITVSDKIPLSDLKVKVAKLTDSFVNLTWVKDNKATGFKVTVHMEERGSRVVSLEKTVTWHKVDKLCPGSSVQLEVQAVYPKGVVGRPNYPRTSQGGGWLVMQGVAPVVHIESVNMTGSTSAIVHYHQQAGTIPQHYNIYYSTRAVGRESLVEPHVFKTSASHSFELHGLLACESYFVAVQPDLGSCPLSDFKRLVTQEDESAAPKHLKGQLKKFERSYSVTLTWSAPCSHVPVPVRYLLQIKMGSSSANNFVTPKATNESHLSYVVKQVVSGETYRFTVRTYVAGSQESHPLTMTIPELGAISDVQFAVTGVDSLSIFWIWPQKDTQNFKEYIVSTVDQSRIFSWANHTSESHIDLSDLPVDRVFNIHVKAMSKEDTVLAESHTKEFSFLSQPGASRQDDDSVSIKKTNLVAILVPVGVVVVLLSAGLVVFIVRHKRLQRSFLAFANSHYNIQSGTTTFSDDLDGDEPLIQGFSDDEPLVIG</sequence>
<feature type="disulfide bond" evidence="25">
    <location>
        <begin position="1141"/>
        <end position="1159"/>
    </location>
</feature>
<dbReference type="SMART" id="SM00192">
    <property type="entry name" value="LDLa"/>
    <property type="match status" value="9"/>
</dbReference>
<evidence type="ECO:0000313" key="29">
    <source>
        <dbReference type="Proteomes" id="UP000694888"/>
    </source>
</evidence>